<keyword evidence="6" id="KW-0347">Helicase</keyword>
<evidence type="ECO:0000256" key="3">
    <source>
        <dbReference type="ARBA" id="ARBA00022741"/>
    </source>
</evidence>
<dbReference type="InterPro" id="IPR010614">
    <property type="entry name" value="RAD3-like_helicase_DEAD"/>
</dbReference>
<dbReference type="GO" id="GO:0051539">
    <property type="term" value="F:4 iron, 4 sulfur cluster binding"/>
    <property type="evidence" value="ECO:0007669"/>
    <property type="project" value="UniProtKB-KW"/>
</dbReference>
<accession>A0A1M5R378</accession>
<keyword evidence="9" id="KW-0411">Iron-sulfur</keyword>
<reference evidence="15 16" key="1">
    <citation type="submission" date="2016-11" db="EMBL/GenBank/DDBJ databases">
        <authorList>
            <person name="Jaros S."/>
            <person name="Januszkiewicz K."/>
            <person name="Wedrychowicz H."/>
        </authorList>
    </citation>
    <scope>NUCLEOTIDE SEQUENCE [LARGE SCALE GENOMIC DNA]</scope>
    <source>
        <strain evidence="15 16">CGMCC 1.7049</strain>
    </source>
</reference>
<dbReference type="RefSeq" id="WP_072898395.1">
    <property type="nucleotide sequence ID" value="NZ_FQWZ01000007.1"/>
</dbReference>
<dbReference type="Pfam" id="PF13307">
    <property type="entry name" value="Helicase_C_2"/>
    <property type="match status" value="1"/>
</dbReference>
<dbReference type="Gene3D" id="3.40.50.300">
    <property type="entry name" value="P-loop containing nucleotide triphosphate hydrolases"/>
    <property type="match status" value="2"/>
</dbReference>
<evidence type="ECO:0000256" key="5">
    <source>
        <dbReference type="ARBA" id="ARBA00022801"/>
    </source>
</evidence>
<dbReference type="Proteomes" id="UP000199758">
    <property type="component" value="Unassembled WGS sequence"/>
</dbReference>
<gene>
    <name evidence="15" type="ORF">SAMN04488068_2848</name>
</gene>
<dbReference type="Pfam" id="PF06733">
    <property type="entry name" value="DEAD_2"/>
    <property type="match status" value="1"/>
</dbReference>
<evidence type="ECO:0000256" key="4">
    <source>
        <dbReference type="ARBA" id="ARBA00022763"/>
    </source>
</evidence>
<keyword evidence="3" id="KW-0547">Nucleotide-binding</keyword>
<dbReference type="GO" id="GO:0046872">
    <property type="term" value="F:metal ion binding"/>
    <property type="evidence" value="ECO:0007669"/>
    <property type="project" value="UniProtKB-KW"/>
</dbReference>
<comment type="similarity">
    <text evidence="13">Belongs to the helicase family. DinG subfamily.</text>
</comment>
<dbReference type="AlphaFoldDB" id="A0A1M5R378"/>
<dbReference type="GO" id="GO:0003677">
    <property type="term" value="F:DNA binding"/>
    <property type="evidence" value="ECO:0007669"/>
    <property type="project" value="UniProtKB-KW"/>
</dbReference>
<dbReference type="InterPro" id="IPR014013">
    <property type="entry name" value="Helic_SF1/SF2_ATP-bd_DinG/Rad3"/>
</dbReference>
<evidence type="ECO:0000313" key="16">
    <source>
        <dbReference type="Proteomes" id="UP000199758"/>
    </source>
</evidence>
<evidence type="ECO:0000259" key="14">
    <source>
        <dbReference type="PROSITE" id="PS51193"/>
    </source>
</evidence>
<dbReference type="InterPro" id="IPR027417">
    <property type="entry name" value="P-loop_NTPase"/>
</dbReference>
<keyword evidence="5" id="KW-0378">Hydrolase</keyword>
<feature type="domain" description="Helicase ATP-binding" evidence="14">
    <location>
        <begin position="189"/>
        <end position="446"/>
    </location>
</feature>
<keyword evidence="11" id="KW-0234">DNA repair</keyword>
<keyword evidence="7" id="KW-0067">ATP-binding</keyword>
<dbReference type="InterPro" id="IPR045028">
    <property type="entry name" value="DinG/Rad3-like"/>
</dbReference>
<dbReference type="EMBL" id="FQWZ01000007">
    <property type="protein sequence ID" value="SHH20233.1"/>
    <property type="molecule type" value="Genomic_DNA"/>
</dbReference>
<dbReference type="GO" id="GO:0005524">
    <property type="term" value="F:ATP binding"/>
    <property type="evidence" value="ECO:0007669"/>
    <property type="project" value="UniProtKB-KW"/>
</dbReference>
<dbReference type="PANTHER" id="PTHR11472">
    <property type="entry name" value="DNA REPAIR DEAD HELICASE RAD3/XP-D SUBFAMILY MEMBER"/>
    <property type="match status" value="1"/>
</dbReference>
<dbReference type="Gene3D" id="1.10.275.30">
    <property type="match status" value="1"/>
</dbReference>
<keyword evidence="2" id="KW-0479">Metal-binding</keyword>
<evidence type="ECO:0000256" key="13">
    <source>
        <dbReference type="ARBA" id="ARBA00038058"/>
    </source>
</evidence>
<evidence type="ECO:0000256" key="12">
    <source>
        <dbReference type="ARBA" id="ARBA00023235"/>
    </source>
</evidence>
<dbReference type="InterPro" id="IPR006555">
    <property type="entry name" value="ATP-dep_Helicase_C"/>
</dbReference>
<evidence type="ECO:0000256" key="10">
    <source>
        <dbReference type="ARBA" id="ARBA00023125"/>
    </source>
</evidence>
<name>A0A1M5R378_9GAMM</name>
<evidence type="ECO:0000256" key="9">
    <source>
        <dbReference type="ARBA" id="ARBA00023014"/>
    </source>
</evidence>
<keyword evidence="12" id="KW-0413">Isomerase</keyword>
<proteinExistence type="inferred from homology"/>
<keyword evidence="8" id="KW-0408">Iron</keyword>
<keyword evidence="4" id="KW-0227">DNA damage</keyword>
<dbReference type="GO" id="GO:0006281">
    <property type="term" value="P:DNA repair"/>
    <property type="evidence" value="ECO:0007669"/>
    <property type="project" value="UniProtKB-KW"/>
</dbReference>
<dbReference type="OrthoDB" id="9765586at2"/>
<keyword evidence="1" id="KW-0004">4Fe-4S</keyword>
<protein>
    <submittedName>
        <fullName evidence="15">DNA excision repair protein ERCC-2</fullName>
    </submittedName>
</protein>
<evidence type="ECO:0000256" key="8">
    <source>
        <dbReference type="ARBA" id="ARBA00023004"/>
    </source>
</evidence>
<evidence type="ECO:0000256" key="7">
    <source>
        <dbReference type="ARBA" id="ARBA00022840"/>
    </source>
</evidence>
<dbReference type="GO" id="GO:0016818">
    <property type="term" value="F:hydrolase activity, acting on acid anhydrides, in phosphorus-containing anhydrides"/>
    <property type="evidence" value="ECO:0007669"/>
    <property type="project" value="InterPro"/>
</dbReference>
<dbReference type="GO" id="GO:0003678">
    <property type="term" value="F:DNA helicase activity"/>
    <property type="evidence" value="ECO:0007669"/>
    <property type="project" value="InterPro"/>
</dbReference>
<dbReference type="SUPFAM" id="SSF52540">
    <property type="entry name" value="P-loop containing nucleoside triphosphate hydrolases"/>
    <property type="match status" value="2"/>
</dbReference>
<dbReference type="STRING" id="490188.SAMN04488068_2848"/>
<keyword evidence="10" id="KW-0238">DNA-binding</keyword>
<keyword evidence="16" id="KW-1185">Reference proteome</keyword>
<dbReference type="SMART" id="SM00491">
    <property type="entry name" value="HELICc2"/>
    <property type="match status" value="1"/>
</dbReference>
<dbReference type="PANTHER" id="PTHR11472:SF34">
    <property type="entry name" value="REGULATOR OF TELOMERE ELONGATION HELICASE 1"/>
    <property type="match status" value="1"/>
</dbReference>
<evidence type="ECO:0000256" key="6">
    <source>
        <dbReference type="ARBA" id="ARBA00022806"/>
    </source>
</evidence>
<evidence type="ECO:0000313" key="15">
    <source>
        <dbReference type="EMBL" id="SHH20233.1"/>
    </source>
</evidence>
<organism evidence="15 16">
    <name type="scientific">Hydrocarboniphaga daqingensis</name>
    <dbReference type="NCBI Taxonomy" id="490188"/>
    <lineage>
        <taxon>Bacteria</taxon>
        <taxon>Pseudomonadati</taxon>
        <taxon>Pseudomonadota</taxon>
        <taxon>Gammaproteobacteria</taxon>
        <taxon>Nevskiales</taxon>
        <taxon>Nevskiaceae</taxon>
        <taxon>Hydrocarboniphaga</taxon>
    </lineage>
</organism>
<sequence>MSAAAACVEVTPVTPIAVRELCEFTAKRGDLDLRFTPSPTSQQGIEGHAIVTGRRSGDYLREVPLQRQYQTLLTRGRADGLRPPTGSAPIATLEEIKTYRGRIERIPDNHRTLHWAQLKIYGAQLCAERGLDQIDLSLIYFDVDKKSETPLTQRYSVAELDPYFEQHCETYRVWDAAQLVHQQQRNQALERAAFPFADFNAGQRQLAEAIYRAIQRRTPLLAQAPTGIGKSIGTLFPSLKAMAKGRLDKIFYLTAKTSGRQAALSALASLRGADGSALPLRVLELTARDKACVHRDKLCHGQSCPLAKGFYDRLATARDEALALYCIDQAALRNVALRHSVCPYYLAQDLVRWVDVVVGDYNYYFDSSALLHSLTTLNQWRVAVLVDEAHNLVERGRAMYSAELTETAIPTVKGSVHRASSRALNALADDWRRISAPQTEDYVQLDAAPQVLIDRLTQTVAALGDFYTEHPDAGPPHLQRFYFDALHFLERAESFGTHSVCDLQVVRHPGIGNTDSTLTIRNVVPAPFLAPRLYAATSAVLFSATITPPHFYRSLIGLADDTPWLDVPSPFDAQQLSVQIAGRISTRYRDRAASVAPIVALIAAQYTHQPGNYLAFFSSYDYLQQIAEALAERHPSLPVHAQKSGMSELEQSGFLSRFTANGRQIGLAVLGGAFAEGVDLPGDRLIGAFVATLGLPQYNAVNEVMRQRLTDIFGAEDGYDFAYLYPGLQKVVQAAGRVIRTRQDRGTIHLIDDRYLRPRVRQVLPRWWNASAP</sequence>
<evidence type="ECO:0000256" key="11">
    <source>
        <dbReference type="ARBA" id="ARBA00023204"/>
    </source>
</evidence>
<evidence type="ECO:0000256" key="1">
    <source>
        <dbReference type="ARBA" id="ARBA00022485"/>
    </source>
</evidence>
<dbReference type="PROSITE" id="PS51193">
    <property type="entry name" value="HELICASE_ATP_BIND_2"/>
    <property type="match status" value="1"/>
</dbReference>
<dbReference type="SMART" id="SM00488">
    <property type="entry name" value="DEXDc2"/>
    <property type="match status" value="1"/>
</dbReference>
<evidence type="ECO:0000256" key="2">
    <source>
        <dbReference type="ARBA" id="ARBA00022723"/>
    </source>
</evidence>
<dbReference type="InterPro" id="IPR006554">
    <property type="entry name" value="Helicase-like_DEXD_c2"/>
</dbReference>